<dbReference type="AlphaFoldDB" id="A0A0M8P2R9"/>
<dbReference type="CDD" id="cd09272">
    <property type="entry name" value="RNase_HI_RT_Ty1"/>
    <property type="match status" value="1"/>
</dbReference>
<dbReference type="OrthoDB" id="3799035at2759"/>
<feature type="domain" description="Reverse transcriptase Ty1/copia-type" evidence="1">
    <location>
        <begin position="4"/>
        <end position="178"/>
    </location>
</feature>
<sequence length="416" mass="46992">MSYKALFAIGAALDLEIEQMDVKTAFLYGNIDHEIYVEQPHHMTDGTPRVCKLRKALYGLKQAPRIWYQTLTNFLRSLGFEPITADLGIFVRSSVYIAVYVDDLLIVGPSIAEIKRIKRSLRNRFQMTDLGPCSYYLGVSIQRDRQNRRLLLSQEAYIDNIAHQFGIDNCAPVSTPIETSPLPENSPDYTCSPDQRTSYQRIVGSLMYIMLGTRGDIAYAVSVASRSLSNPGPQHMKLARRILRYLKGTKNLRLTYQGQLQTLRGFTDADWGGCRATRRSTAGYLFKIGSGAISWQSKRQGVVALSTCEAEFLGQTQATKEAVWLRRLLNELNMDQGTTATIICGDNQGAIALASNPQYHSRTKHMEIQRKWQGEVQDNGTVKLKYIPTIEQIADGFTKPLARERFEWFRKGLGIE</sequence>
<dbReference type="PANTHER" id="PTHR11439:SF463">
    <property type="entry name" value="REVERSE TRANSCRIPTASE TY1_COPIA-TYPE DOMAIN-CONTAINING PROTEIN"/>
    <property type="match status" value="1"/>
</dbReference>
<protein>
    <recommendedName>
        <fullName evidence="1">Reverse transcriptase Ty1/copia-type domain-containing protein</fullName>
    </recommendedName>
</protein>
<name>A0A0M8P2R9_9EURO</name>
<proteinExistence type="predicted"/>
<dbReference type="InterPro" id="IPR013103">
    <property type="entry name" value="RVT_2"/>
</dbReference>
<organism evidence="2 3">
    <name type="scientific">Penicillium nordicum</name>
    <dbReference type="NCBI Taxonomy" id="229535"/>
    <lineage>
        <taxon>Eukaryota</taxon>
        <taxon>Fungi</taxon>
        <taxon>Dikarya</taxon>
        <taxon>Ascomycota</taxon>
        <taxon>Pezizomycotina</taxon>
        <taxon>Eurotiomycetes</taxon>
        <taxon>Eurotiomycetidae</taxon>
        <taxon>Eurotiales</taxon>
        <taxon>Aspergillaceae</taxon>
        <taxon>Penicillium</taxon>
    </lineage>
</organism>
<dbReference type="STRING" id="229535.A0A0M8P2R9"/>
<evidence type="ECO:0000313" key="2">
    <source>
        <dbReference type="EMBL" id="KOS39220.1"/>
    </source>
</evidence>
<comment type="caution">
    <text evidence="2">The sequence shown here is derived from an EMBL/GenBank/DDBJ whole genome shotgun (WGS) entry which is preliminary data.</text>
</comment>
<dbReference type="Gene3D" id="3.30.70.270">
    <property type="match status" value="1"/>
</dbReference>
<accession>A0A0M8P2R9</accession>
<dbReference type="EMBL" id="LHQQ01000213">
    <property type="protein sequence ID" value="KOS39220.1"/>
    <property type="molecule type" value="Genomic_DNA"/>
</dbReference>
<reference evidence="2 3" key="1">
    <citation type="submission" date="2015-08" db="EMBL/GenBank/DDBJ databases">
        <title>Genome sequencing of Penicillium nordicum.</title>
        <authorList>
            <person name="Nguyen H.D."/>
            <person name="Seifert K.A."/>
        </authorList>
    </citation>
    <scope>NUCLEOTIDE SEQUENCE [LARGE SCALE GENOMIC DNA]</scope>
    <source>
        <strain evidence="2 3">DAOMC 185683</strain>
    </source>
</reference>
<dbReference type="Pfam" id="PF07727">
    <property type="entry name" value="RVT_2"/>
    <property type="match status" value="1"/>
</dbReference>
<dbReference type="InterPro" id="IPR043502">
    <property type="entry name" value="DNA/RNA_pol_sf"/>
</dbReference>
<dbReference type="InterPro" id="IPR043128">
    <property type="entry name" value="Rev_trsase/Diguanyl_cyclase"/>
</dbReference>
<keyword evidence="3" id="KW-1185">Reference proteome</keyword>
<dbReference type="SUPFAM" id="SSF56672">
    <property type="entry name" value="DNA/RNA polymerases"/>
    <property type="match status" value="1"/>
</dbReference>
<gene>
    <name evidence="2" type="ORF">ACN38_g9944</name>
</gene>
<dbReference type="PANTHER" id="PTHR11439">
    <property type="entry name" value="GAG-POL-RELATED RETROTRANSPOSON"/>
    <property type="match status" value="1"/>
</dbReference>
<dbReference type="Proteomes" id="UP000037696">
    <property type="component" value="Unassembled WGS sequence"/>
</dbReference>
<evidence type="ECO:0000259" key="1">
    <source>
        <dbReference type="Pfam" id="PF07727"/>
    </source>
</evidence>
<evidence type="ECO:0000313" key="3">
    <source>
        <dbReference type="Proteomes" id="UP000037696"/>
    </source>
</evidence>